<comment type="caution">
    <text evidence="14">The sequence shown here is derived from an EMBL/GenBank/DDBJ whole genome shotgun (WGS) entry which is preliminary data.</text>
</comment>
<dbReference type="AlphaFoldDB" id="A0A2R6P0Z0"/>
<organism evidence="14 15">
    <name type="scientific">Hermanssonia centrifuga</name>
    <dbReference type="NCBI Taxonomy" id="98765"/>
    <lineage>
        <taxon>Eukaryota</taxon>
        <taxon>Fungi</taxon>
        <taxon>Dikarya</taxon>
        <taxon>Basidiomycota</taxon>
        <taxon>Agaricomycotina</taxon>
        <taxon>Agaricomycetes</taxon>
        <taxon>Polyporales</taxon>
        <taxon>Meruliaceae</taxon>
        <taxon>Hermanssonia</taxon>
    </lineage>
</organism>
<feature type="topological domain" description="Mitochondrial matrix" evidence="12">
    <location>
        <begin position="1"/>
        <end position="84"/>
    </location>
</feature>
<dbReference type="Pfam" id="PF02666">
    <property type="entry name" value="PS_Dcarbxylase"/>
    <property type="match status" value="2"/>
</dbReference>
<comment type="subunit">
    <text evidence="12">Heterodimer of a large membrane-associated beta subunit and a small pyruvoyl-containing alpha subunit.</text>
</comment>
<keyword evidence="12" id="KW-0999">Mitochondrion inner membrane</keyword>
<keyword evidence="3 12" id="KW-0812">Transmembrane</keyword>
<comment type="cofactor">
    <cofactor evidence="12">
        <name>pyruvate</name>
        <dbReference type="ChEBI" id="CHEBI:15361"/>
    </cofactor>
    <text evidence="12">Binds 1 pyruvoyl group covalently per subunit.</text>
</comment>
<gene>
    <name evidence="12" type="primary">PSD1</name>
    <name evidence="14" type="ORF">PHLCEN_2v5959</name>
</gene>
<evidence type="ECO:0000256" key="7">
    <source>
        <dbReference type="ARBA" id="ARBA00023136"/>
    </source>
</evidence>
<comment type="subcellular location">
    <molecule>Phosphatidylserine decarboxylase 1 beta chain</molecule>
    <subcellularLocation>
        <location evidence="12">Mitochondrion inner membrane</location>
        <topology evidence="12">Single-pass membrane protein</topology>
        <orientation evidence="12">Intermembrane side</orientation>
    </subcellularLocation>
</comment>
<evidence type="ECO:0000256" key="9">
    <source>
        <dbReference type="ARBA" id="ARBA00023239"/>
    </source>
</evidence>
<dbReference type="UniPathway" id="UPA00558">
    <property type="reaction ID" value="UER00616"/>
</dbReference>
<feature type="modified residue" description="Pyruvic acid (Ser); by autocatalysis" evidence="12">
    <location>
        <position position="490"/>
    </location>
</feature>
<proteinExistence type="inferred from homology"/>
<dbReference type="GO" id="GO:0016540">
    <property type="term" value="P:protein autoprocessing"/>
    <property type="evidence" value="ECO:0007669"/>
    <property type="project" value="UniProtKB-UniRule"/>
</dbReference>
<feature type="site" description="Cleavage (non-hydrolytic); by autocatalysis" evidence="12">
    <location>
        <begin position="489"/>
        <end position="490"/>
    </location>
</feature>
<comment type="subcellular location">
    <molecule>Phosphatidylserine decarboxylase 1 alpha chain</molecule>
    <subcellularLocation>
        <location evidence="12">Mitochondrion inner membrane</location>
        <topology evidence="12">Peripheral membrane protein</topology>
        <orientation evidence="12">Intermembrane side</orientation>
    </subcellularLocation>
    <text evidence="12">Anchored to the mitochondrial inner membrane through its interaction with the integral membrane beta chain.</text>
</comment>
<keyword evidence="7 12" id="KW-0472">Membrane</keyword>
<evidence type="ECO:0000313" key="15">
    <source>
        <dbReference type="Proteomes" id="UP000186601"/>
    </source>
</evidence>
<dbReference type="Proteomes" id="UP000186601">
    <property type="component" value="Unassembled WGS sequence"/>
</dbReference>
<keyword evidence="12" id="KW-0865">Zymogen</keyword>
<feature type="compositionally biased region" description="Low complexity" evidence="13">
    <location>
        <begin position="283"/>
        <end position="296"/>
    </location>
</feature>
<evidence type="ECO:0000256" key="12">
    <source>
        <dbReference type="HAMAP-Rule" id="MF_03208"/>
    </source>
</evidence>
<keyword evidence="4 12" id="KW-0210">Decarboxylase</keyword>
<evidence type="ECO:0000256" key="8">
    <source>
        <dbReference type="ARBA" id="ARBA00023209"/>
    </source>
</evidence>
<dbReference type="PANTHER" id="PTHR10067:SF6">
    <property type="entry name" value="PHOSPHATIDYLSERINE DECARBOXYLASE PROENZYME, MITOCHONDRIAL"/>
    <property type="match status" value="1"/>
</dbReference>
<protein>
    <recommendedName>
        <fullName evidence="12">Phosphatidylserine decarboxylase proenzyme 1, mitochondrial</fullName>
        <ecNumber evidence="12">4.1.1.65</ecNumber>
    </recommendedName>
    <component>
        <recommendedName>
            <fullName evidence="12">Phosphatidylserine decarboxylase 1 beta chain</fullName>
        </recommendedName>
    </component>
    <component>
        <recommendedName>
            <fullName evidence="12">Phosphatidylserine decarboxylase 1 alpha chain</fullName>
        </recommendedName>
    </component>
</protein>
<evidence type="ECO:0000256" key="2">
    <source>
        <dbReference type="ARBA" id="ARBA00022516"/>
    </source>
</evidence>
<feature type="active site" description="Charge relay system; for autoendoproteolytic cleavage activity" evidence="12">
    <location>
        <position position="375"/>
    </location>
</feature>
<evidence type="ECO:0000256" key="6">
    <source>
        <dbReference type="ARBA" id="ARBA00023098"/>
    </source>
</evidence>
<feature type="chain" id="PRO_5023290564" description="Phosphatidylserine decarboxylase 1 alpha chain" evidence="12">
    <location>
        <begin position="490"/>
        <end position="586"/>
    </location>
</feature>
<sequence>MLGLKAKLANGKYHLSTGFSSTGGNVSSRVIRRCIRGGTALLRRANHRLYSSKGGVPPPDSFGGPDVPLHQRLANAWKHTPTKWYPLPVAVGALLLIVIQYRKRLGEREVYVDEEGHEVVKLKGPWHVHVIGALPLRNLSRVWGYVNSLELPVWLRPVGFKLYGWAFGCNLDELEKDLKEYTSLGDFFYRKLKDGVRPVADVVLVSPADGKILHFGTIKGGRVEQIKGSTYSLEALLGREIPDSSRTQVAFPTREMAEVDDKEFAAINGIEYSLHELLGTNAKGSPTSSGTSTPKPESSEGKTTATKFGERTDASVSQEGSISEVVAHDTSVATQMGVRPTLERRGSSTINQVKPGNGLFFTVIYLAPGDYHRFHSPTAWVVEKRRHFVGDLFSVSPWMAKRLENLFVLNERVALLGRWKYGFFGMVPVGATNVGSIKINFDKELRTNVGSRRGHPLGTYTEAVYSGASSILDGQPLLKAQEMGGFCLGSTIVLVFEAPSNFHFTVTAGQKVKVGEALGDITPILAESKKDRASTVYIALVPDGAQMPISAGVTKRLGTSLSVLTLDFAQHFCRGMFSWLSLVDDT</sequence>
<dbReference type="InterPro" id="IPR033661">
    <property type="entry name" value="PSD_type1_euk"/>
</dbReference>
<dbReference type="InterPro" id="IPR033177">
    <property type="entry name" value="PSD-B"/>
</dbReference>
<keyword evidence="12" id="KW-0496">Mitochondrion</keyword>
<feature type="topological domain" description="Mitochondrial intermembrane" evidence="12">
    <location>
        <begin position="104"/>
        <end position="586"/>
    </location>
</feature>
<dbReference type="OrthoDB" id="4330at2759"/>
<name>A0A2R6P0Z0_9APHY</name>
<dbReference type="InterPro" id="IPR003817">
    <property type="entry name" value="PS_Dcarbxylase"/>
</dbReference>
<keyword evidence="10 12" id="KW-1208">Phospholipid metabolism</keyword>
<keyword evidence="6 12" id="KW-0443">Lipid metabolism</keyword>
<feature type="active site" description="Charge relay system; for autoendoproteolytic cleavage activity" evidence="12">
    <location>
        <position position="209"/>
    </location>
</feature>
<dbReference type="EC" id="4.1.1.65" evidence="12"/>
<evidence type="ECO:0000256" key="5">
    <source>
        <dbReference type="ARBA" id="ARBA00022989"/>
    </source>
</evidence>
<accession>A0A2R6P0Z0</accession>
<evidence type="ECO:0000256" key="1">
    <source>
        <dbReference type="ARBA" id="ARBA00005189"/>
    </source>
</evidence>
<dbReference type="NCBIfam" id="TIGR00163">
    <property type="entry name" value="PS_decarb"/>
    <property type="match status" value="1"/>
</dbReference>
<dbReference type="EMBL" id="MLYV02000567">
    <property type="protein sequence ID" value="PSR82989.1"/>
    <property type="molecule type" value="Genomic_DNA"/>
</dbReference>
<feature type="active site" description="Charge relay system; for autoendoproteolytic cleavage activity" evidence="12">
    <location>
        <position position="490"/>
    </location>
</feature>
<keyword evidence="11 12" id="KW-0670">Pyruvate</keyword>
<keyword evidence="15" id="KW-1185">Reference proteome</keyword>
<comment type="pathway">
    <text evidence="1">Lipid metabolism.</text>
</comment>
<evidence type="ECO:0000313" key="14">
    <source>
        <dbReference type="EMBL" id="PSR82989.1"/>
    </source>
</evidence>
<comment type="similarity">
    <text evidence="12">Belongs to the phosphatidylserine decarboxylase family. PSD-B subfamily. Eukaryotic type I sub-subfamily.</text>
</comment>
<keyword evidence="5 12" id="KW-1133">Transmembrane helix</keyword>
<evidence type="ECO:0000256" key="3">
    <source>
        <dbReference type="ARBA" id="ARBA00022692"/>
    </source>
</evidence>
<dbReference type="STRING" id="98765.A0A2R6P0Z0"/>
<dbReference type="HAMAP" id="MF_03208">
    <property type="entry name" value="PS_decarb_PSD_B_type1_euk"/>
    <property type="match status" value="1"/>
</dbReference>
<feature type="chain" id="PRO_5023290565" description="Phosphatidylserine decarboxylase 1 beta chain" evidence="12">
    <location>
        <begin position="1"/>
        <end position="489"/>
    </location>
</feature>
<dbReference type="GO" id="GO:0004609">
    <property type="term" value="F:phosphatidylserine decarboxylase activity"/>
    <property type="evidence" value="ECO:0007669"/>
    <property type="project" value="UniProtKB-UniRule"/>
</dbReference>
<dbReference type="GO" id="GO:0005743">
    <property type="term" value="C:mitochondrial inner membrane"/>
    <property type="evidence" value="ECO:0007669"/>
    <property type="project" value="UniProtKB-SubCell"/>
</dbReference>
<evidence type="ECO:0000256" key="11">
    <source>
        <dbReference type="ARBA" id="ARBA00023317"/>
    </source>
</evidence>
<comment type="PTM">
    <text evidence="12">Is synthesized initially as an inactive proenzyme. Formation of the active enzyme involves a self-maturation process in which the active site pyruvoyl group is generated from an internal serine residue via an autocatalytic post-translational modification. Two non-identical subunits are generated from the proenzyme in this reaction, and the pyruvate is formed at the N-terminus of the alpha chain, which is derived from the carboxyl end of the proenzyme. The autoendoproteolytic cleavage occurs by a canonical serine protease mechanism, in which the side chain hydroxyl group of the serine supplies its oxygen atom to form the C-terminus of the beta chain, while the remainder of the serine residue undergoes an oxidative deamination to produce ammonia and the pyruvoyl prosthetic group on the alpha chain. During this reaction, the Ser that is part of the protease active site of the proenzyme becomes the pyruvoyl prosthetic group, which constitutes an essential element of the active site of the mature decarboxylase.</text>
</comment>
<feature type="active site" description="Schiff-base intermediate with substrate; via pyruvic acid; for decarboxylase activity" evidence="12">
    <location>
        <position position="490"/>
    </location>
</feature>
<dbReference type="PANTHER" id="PTHR10067">
    <property type="entry name" value="PHOSPHATIDYLSERINE DECARBOXYLASE"/>
    <property type="match status" value="1"/>
</dbReference>
<comment type="function">
    <text evidence="12">Catalyzes the formation of phosphatidylethanolamine (PtdEtn) from phosphatidylserine (PtdSer). Plays a central role in phospholipid metabolism and in the interorganelle trafficking of phosphatidylserine.</text>
</comment>
<evidence type="ECO:0000256" key="13">
    <source>
        <dbReference type="SAM" id="MobiDB-lite"/>
    </source>
</evidence>
<dbReference type="GO" id="GO:0006646">
    <property type="term" value="P:phosphatidylethanolamine biosynthetic process"/>
    <property type="evidence" value="ECO:0007669"/>
    <property type="project" value="UniProtKB-UniRule"/>
</dbReference>
<keyword evidence="9 12" id="KW-0456">Lyase</keyword>
<keyword evidence="8 12" id="KW-0594">Phospholipid biosynthesis</keyword>
<comment type="catalytic activity">
    <reaction evidence="12">
        <text>a 1,2-diacyl-sn-glycero-3-phospho-L-serine + H(+) = a 1,2-diacyl-sn-glycero-3-phosphoethanolamine + CO2</text>
        <dbReference type="Rhea" id="RHEA:20828"/>
        <dbReference type="ChEBI" id="CHEBI:15378"/>
        <dbReference type="ChEBI" id="CHEBI:16526"/>
        <dbReference type="ChEBI" id="CHEBI:57262"/>
        <dbReference type="ChEBI" id="CHEBI:64612"/>
        <dbReference type="EC" id="4.1.1.65"/>
    </reaction>
</comment>
<comment type="pathway">
    <text evidence="12">Phospholipid metabolism; phosphatidylethanolamine biosynthesis; phosphatidylethanolamine from CDP-diacylglycerol: step 2/2.</text>
</comment>
<evidence type="ECO:0000256" key="4">
    <source>
        <dbReference type="ARBA" id="ARBA00022793"/>
    </source>
</evidence>
<evidence type="ECO:0000256" key="10">
    <source>
        <dbReference type="ARBA" id="ARBA00023264"/>
    </source>
</evidence>
<feature type="region of interest" description="Disordered" evidence="13">
    <location>
        <begin position="281"/>
        <end position="321"/>
    </location>
</feature>
<reference evidence="14 15" key="1">
    <citation type="submission" date="2018-02" db="EMBL/GenBank/DDBJ databases">
        <title>Genome sequence of the basidiomycete white-rot fungus Phlebia centrifuga.</title>
        <authorList>
            <person name="Granchi Z."/>
            <person name="Peng M."/>
            <person name="de Vries R.P."/>
            <person name="Hilden K."/>
            <person name="Makela M.R."/>
            <person name="Grigoriev I."/>
            <person name="Riley R."/>
        </authorList>
    </citation>
    <scope>NUCLEOTIDE SEQUENCE [LARGE SCALE GENOMIC DNA]</scope>
    <source>
        <strain evidence="14 15">FBCC195</strain>
    </source>
</reference>
<keyword evidence="2 12" id="KW-0444">Lipid biosynthesis</keyword>